<sequence>MLTRLAHSFVLLNKRQRRARASPERERKLMMRFVNAPQHLVQSVIVVCRPLGTLKSGRYRLAAFGGNHP</sequence>
<evidence type="ECO:0000313" key="2">
    <source>
        <dbReference type="Proteomes" id="UP000008148"/>
    </source>
</evidence>
<dbReference type="EMBL" id="CP000822">
    <property type="protein sequence ID" value="ABV15248.1"/>
    <property type="molecule type" value="Genomic_DNA"/>
</dbReference>
<dbReference type="AlphaFoldDB" id="A8AP35"/>
<keyword evidence="2" id="KW-1185">Reference proteome</keyword>
<dbReference type="HOGENOM" id="CLU_2768352_0_0_6"/>
<dbReference type="KEGG" id="cko:CKO_04187"/>
<proteinExistence type="predicted"/>
<dbReference type="Proteomes" id="UP000008148">
    <property type="component" value="Chromosome"/>
</dbReference>
<protein>
    <submittedName>
        <fullName evidence="1">Uncharacterized protein</fullName>
    </submittedName>
</protein>
<gene>
    <name evidence="1" type="ordered locus">CKO_04187</name>
</gene>
<name>A8AP35_CITK8</name>
<accession>A8AP35</accession>
<evidence type="ECO:0000313" key="1">
    <source>
        <dbReference type="EMBL" id="ABV15248.1"/>
    </source>
</evidence>
<dbReference type="STRING" id="290338.CKO_04187"/>
<organism evidence="1 2">
    <name type="scientific">Citrobacter koseri (strain ATCC BAA-895 / CDC 4225-83 / SGSC4696)</name>
    <dbReference type="NCBI Taxonomy" id="290338"/>
    <lineage>
        <taxon>Bacteria</taxon>
        <taxon>Pseudomonadati</taxon>
        <taxon>Pseudomonadota</taxon>
        <taxon>Gammaproteobacteria</taxon>
        <taxon>Enterobacterales</taxon>
        <taxon>Enterobacteriaceae</taxon>
        <taxon>Citrobacter</taxon>
    </lineage>
</organism>
<reference evidence="1 2" key="1">
    <citation type="submission" date="2007-08" db="EMBL/GenBank/DDBJ databases">
        <authorList>
            <consortium name="The Citrobacter koseri Genome Sequencing Project"/>
            <person name="McClelland M."/>
            <person name="Sanderson E.K."/>
            <person name="Porwollik S."/>
            <person name="Spieth J."/>
            <person name="Clifton W.S."/>
            <person name="Latreille P."/>
            <person name="Courtney L."/>
            <person name="Wang C."/>
            <person name="Pepin K."/>
            <person name="Bhonagiri V."/>
            <person name="Nash W."/>
            <person name="Johnson M."/>
            <person name="Thiruvilangam P."/>
            <person name="Wilson R."/>
        </authorList>
    </citation>
    <scope>NUCLEOTIDE SEQUENCE [LARGE SCALE GENOMIC DNA]</scope>
    <source>
        <strain evidence="2">ATCC BAA-895 / CDC 4225-83 / SGSC4696</strain>
    </source>
</reference>